<proteinExistence type="predicted"/>
<dbReference type="EMBL" id="MDCJ01000002">
    <property type="protein sequence ID" value="ODS12398.1"/>
    <property type="molecule type" value="Genomic_DNA"/>
</dbReference>
<gene>
    <name evidence="1" type="ORF">VSF3289_02702</name>
</gene>
<dbReference type="AlphaFoldDB" id="A0A1E3WRJ3"/>
<organism evidence="1 2">
    <name type="scientific">Vibrio scophthalmi</name>
    <dbReference type="NCBI Taxonomy" id="45658"/>
    <lineage>
        <taxon>Bacteria</taxon>
        <taxon>Pseudomonadati</taxon>
        <taxon>Pseudomonadota</taxon>
        <taxon>Gammaproteobacteria</taxon>
        <taxon>Vibrionales</taxon>
        <taxon>Vibrionaceae</taxon>
        <taxon>Vibrio</taxon>
    </lineage>
</organism>
<reference evidence="1 2" key="1">
    <citation type="submission" date="2016-08" db="EMBL/GenBank/DDBJ databases">
        <title>Genome sequencing of Vibrio scophthalmi strain FP3289, an isolated from Paralichthys olivaceus.</title>
        <authorList>
            <person name="Han H.-J."/>
        </authorList>
    </citation>
    <scope>NUCLEOTIDE SEQUENCE [LARGE SCALE GENOMIC DNA]</scope>
    <source>
        <strain evidence="1 2">FP3289</strain>
    </source>
</reference>
<sequence>MNKKTINPYRSTRNLSNWFSTPQVDEFEQILNGLATKIKEVPVTRFASAPNADVATFHVNMMEGYTNFFDMTAEFTFDPEKPRKPLLRLCWESSENRRRDEFLTVKQVSAVMRLSGSGTNPVFKEFLRWVATNDTGFSNVH</sequence>
<comment type="caution">
    <text evidence="1">The sequence shown here is derived from an EMBL/GenBank/DDBJ whole genome shotgun (WGS) entry which is preliminary data.</text>
</comment>
<accession>A0A1E3WRJ3</accession>
<evidence type="ECO:0000313" key="1">
    <source>
        <dbReference type="EMBL" id="ODS12398.1"/>
    </source>
</evidence>
<protein>
    <submittedName>
        <fullName evidence="1">Uncharacterized protein</fullName>
    </submittedName>
</protein>
<dbReference type="Proteomes" id="UP000095131">
    <property type="component" value="Unassembled WGS sequence"/>
</dbReference>
<evidence type="ECO:0000313" key="2">
    <source>
        <dbReference type="Proteomes" id="UP000095131"/>
    </source>
</evidence>
<name>A0A1E3WRJ3_9VIBR</name>
<dbReference type="RefSeq" id="WP_069447121.1">
    <property type="nucleotide sequence ID" value="NZ_MDCJ01000002.1"/>
</dbReference>